<dbReference type="AlphaFoldDB" id="A0A1R3JKJ3"/>
<proteinExistence type="predicted"/>
<name>A0A1R3JKJ3_9ROSI</name>
<evidence type="ECO:0000256" key="1">
    <source>
        <dbReference type="ARBA" id="ARBA00022737"/>
    </source>
</evidence>
<dbReference type="Pfam" id="PF13041">
    <property type="entry name" value="PPR_2"/>
    <property type="match status" value="2"/>
</dbReference>
<reference evidence="4" key="1">
    <citation type="submission" date="2013-09" db="EMBL/GenBank/DDBJ databases">
        <title>Corchorus olitorius genome sequencing.</title>
        <authorList>
            <person name="Alam M."/>
            <person name="Haque M.S."/>
            <person name="Islam M.S."/>
            <person name="Emdad E.M."/>
            <person name="Islam M.M."/>
            <person name="Ahmed B."/>
            <person name="Halim A."/>
            <person name="Hossen Q.M.M."/>
            <person name="Hossain M.Z."/>
            <person name="Ahmed R."/>
            <person name="Khan M.M."/>
            <person name="Islam R."/>
            <person name="Rashid M.M."/>
            <person name="Khan S.A."/>
            <person name="Rahman M.S."/>
            <person name="Alam M."/>
            <person name="Yahiya A.S."/>
            <person name="Khan M.S."/>
            <person name="Azam M.S."/>
            <person name="Haque T."/>
            <person name="Lashkar M.Z.H."/>
            <person name="Akhand A.I."/>
            <person name="Morshed G."/>
            <person name="Roy S."/>
            <person name="Uddin K.S."/>
            <person name="Rabeya T."/>
            <person name="Hossain A.S."/>
            <person name="Chowdhury A."/>
            <person name="Snigdha A.R."/>
            <person name="Mortoza M.S."/>
            <person name="Matin S.A."/>
            <person name="Hoque S.M.E."/>
            <person name="Islam M.K."/>
            <person name="Roy D.K."/>
            <person name="Haider R."/>
            <person name="Moosa M.M."/>
            <person name="Elias S.M."/>
            <person name="Hasan A.M."/>
            <person name="Jahan S."/>
            <person name="Shafiuddin M."/>
            <person name="Mahmood N."/>
            <person name="Shommy N.S."/>
        </authorList>
    </citation>
    <scope>NUCLEOTIDE SEQUENCE [LARGE SCALE GENOMIC DNA]</scope>
    <source>
        <strain evidence="4">cv. O-4</strain>
    </source>
</reference>
<dbReference type="Proteomes" id="UP000187203">
    <property type="component" value="Unassembled WGS sequence"/>
</dbReference>
<comment type="caution">
    <text evidence="3">The sequence shown here is derived from an EMBL/GenBank/DDBJ whole genome shotgun (WGS) entry which is preliminary data.</text>
</comment>
<dbReference type="InterPro" id="IPR011990">
    <property type="entry name" value="TPR-like_helical_dom_sf"/>
</dbReference>
<dbReference type="PROSITE" id="PS51375">
    <property type="entry name" value="PPR"/>
    <property type="match status" value="3"/>
</dbReference>
<dbReference type="FunFam" id="1.25.40.10:FF:000158">
    <property type="entry name" value="pentatricopeptide repeat-containing protein At2g33680"/>
    <property type="match status" value="1"/>
</dbReference>
<evidence type="ECO:0000313" key="4">
    <source>
        <dbReference type="Proteomes" id="UP000187203"/>
    </source>
</evidence>
<evidence type="ECO:0008006" key="5">
    <source>
        <dbReference type="Google" id="ProtNLM"/>
    </source>
</evidence>
<dbReference type="STRING" id="93759.A0A1R3JKJ3"/>
<dbReference type="PANTHER" id="PTHR47926:SF540">
    <property type="entry name" value="PENTATRICOPEPTIDE REPEAT-CONTAINING PROTEIN"/>
    <property type="match status" value="1"/>
</dbReference>
<dbReference type="NCBIfam" id="TIGR00756">
    <property type="entry name" value="PPR"/>
    <property type="match status" value="3"/>
</dbReference>
<dbReference type="InterPro" id="IPR046960">
    <property type="entry name" value="PPR_At4g14850-like_plant"/>
</dbReference>
<keyword evidence="1" id="KW-0677">Repeat</keyword>
<dbReference type="GO" id="GO:0003723">
    <property type="term" value="F:RNA binding"/>
    <property type="evidence" value="ECO:0007669"/>
    <property type="project" value="InterPro"/>
</dbReference>
<dbReference type="OrthoDB" id="879807at2759"/>
<dbReference type="Gene3D" id="1.25.40.10">
    <property type="entry name" value="Tetratricopeptide repeat domain"/>
    <property type="match status" value="3"/>
</dbReference>
<dbReference type="GO" id="GO:0009451">
    <property type="term" value="P:RNA modification"/>
    <property type="evidence" value="ECO:0007669"/>
    <property type="project" value="InterPro"/>
</dbReference>
<keyword evidence="4" id="KW-1185">Reference proteome</keyword>
<organism evidence="3 4">
    <name type="scientific">Corchorus olitorius</name>
    <dbReference type="NCBI Taxonomy" id="93759"/>
    <lineage>
        <taxon>Eukaryota</taxon>
        <taxon>Viridiplantae</taxon>
        <taxon>Streptophyta</taxon>
        <taxon>Embryophyta</taxon>
        <taxon>Tracheophyta</taxon>
        <taxon>Spermatophyta</taxon>
        <taxon>Magnoliopsida</taxon>
        <taxon>eudicotyledons</taxon>
        <taxon>Gunneridae</taxon>
        <taxon>Pentapetalae</taxon>
        <taxon>rosids</taxon>
        <taxon>malvids</taxon>
        <taxon>Malvales</taxon>
        <taxon>Malvaceae</taxon>
        <taxon>Grewioideae</taxon>
        <taxon>Apeibeae</taxon>
        <taxon>Corchorus</taxon>
    </lineage>
</organism>
<sequence length="407" mass="45357">MTFFFLLTRDLFTLKNTRYYTSATVLDSPFTLLHYLHLSATHESLQLTRQVHARVVSLGLTQNPFLASKLLSLYALFAHLIESRVVFDSVKDKNICLWNSMINGYLKTHSFIEAFDLFRKMGHFNAKPDDFTLATVSKVAGEIGDMKVGKLVHCQCIKTGFVLDIVVSNSLISMYGKCGEFEGMRNVFDGMRERNVGSWNALISGSFAGLMAGKQIHGYAIRKELNRDVALCNALIDMYCKCGSLNWARQVFEYGSFCKDAISWSSMICGYGLHGKGEEAVSLYDQMLLLGNKPDMITVVAVLSACARSGLVNKGLSIYDSITKEYRMNPTVEICACVVDMLGRSGQLDRALDFIRTMPVEAGPSVWGALVSASVMHGNLEMQDLAYRIKKNDEGKGLEEVPWVQLD</sequence>
<protein>
    <recommendedName>
        <fullName evidence="5">Pentatricopeptide repeat-containing protein</fullName>
    </recommendedName>
</protein>
<dbReference type="InterPro" id="IPR002885">
    <property type="entry name" value="PPR_rpt"/>
</dbReference>
<feature type="repeat" description="PPR" evidence="2">
    <location>
        <begin position="260"/>
        <end position="294"/>
    </location>
</feature>
<feature type="repeat" description="PPR" evidence="2">
    <location>
        <begin position="94"/>
        <end position="128"/>
    </location>
</feature>
<evidence type="ECO:0000256" key="2">
    <source>
        <dbReference type="PROSITE-ProRule" id="PRU00708"/>
    </source>
</evidence>
<evidence type="ECO:0000313" key="3">
    <source>
        <dbReference type="EMBL" id="OMO95305.1"/>
    </source>
</evidence>
<feature type="repeat" description="PPR" evidence="2">
    <location>
        <begin position="164"/>
        <end position="198"/>
    </location>
</feature>
<gene>
    <name evidence="3" type="ORF">COLO4_15995</name>
</gene>
<dbReference type="PANTHER" id="PTHR47926">
    <property type="entry name" value="PENTATRICOPEPTIDE REPEAT-CONTAINING PROTEIN"/>
    <property type="match status" value="1"/>
</dbReference>
<dbReference type="EMBL" id="AWUE01015852">
    <property type="protein sequence ID" value="OMO95305.1"/>
    <property type="molecule type" value="Genomic_DNA"/>
</dbReference>
<accession>A0A1R3JKJ3</accession>
<dbReference type="Pfam" id="PF01535">
    <property type="entry name" value="PPR"/>
    <property type="match status" value="2"/>
</dbReference>
<dbReference type="GO" id="GO:0099402">
    <property type="term" value="P:plant organ development"/>
    <property type="evidence" value="ECO:0007669"/>
    <property type="project" value="UniProtKB-ARBA"/>
</dbReference>